<reference evidence="1 2" key="1">
    <citation type="submission" date="2016-11" db="EMBL/GenBank/DDBJ databases">
        <authorList>
            <person name="Jaros S."/>
            <person name="Januszkiewicz K."/>
            <person name="Wedrychowicz H."/>
        </authorList>
    </citation>
    <scope>NUCLEOTIDE SEQUENCE [LARGE SCALE GENOMIC DNA]</scope>
    <source>
        <strain evidence="1 2">DSM 29431</strain>
    </source>
</reference>
<sequence length="33" mass="3341">MKLLTLVQTAALLLIAGASVFAGTTDSLPITLP</sequence>
<name>A0A1M5R087_9RHOB</name>
<keyword evidence="2" id="KW-1185">Reference proteome</keyword>
<protein>
    <submittedName>
        <fullName evidence="1">Uncharacterized protein</fullName>
    </submittedName>
</protein>
<evidence type="ECO:0000313" key="1">
    <source>
        <dbReference type="EMBL" id="SHH19213.1"/>
    </source>
</evidence>
<evidence type="ECO:0000313" key="2">
    <source>
        <dbReference type="Proteomes" id="UP000184221"/>
    </source>
</evidence>
<gene>
    <name evidence="1" type="ORF">SAMN05443551_1552</name>
</gene>
<dbReference type="EMBL" id="FQXC01000002">
    <property type="protein sequence ID" value="SHH19213.1"/>
    <property type="molecule type" value="Genomic_DNA"/>
</dbReference>
<proteinExistence type="predicted"/>
<dbReference type="Proteomes" id="UP000184221">
    <property type="component" value="Unassembled WGS sequence"/>
</dbReference>
<organism evidence="1 2">
    <name type="scientific">Marivita hallyeonensis</name>
    <dbReference type="NCBI Taxonomy" id="996342"/>
    <lineage>
        <taxon>Bacteria</taxon>
        <taxon>Pseudomonadati</taxon>
        <taxon>Pseudomonadota</taxon>
        <taxon>Alphaproteobacteria</taxon>
        <taxon>Rhodobacterales</taxon>
        <taxon>Roseobacteraceae</taxon>
        <taxon>Marivita</taxon>
    </lineage>
</organism>
<accession>A0A1M5R087</accession>
<dbReference type="AlphaFoldDB" id="A0A1M5R087"/>